<feature type="non-terminal residue" evidence="1">
    <location>
        <position position="67"/>
    </location>
</feature>
<reference evidence="1" key="1">
    <citation type="submission" date="2013-12" db="EMBL/GenBank/DDBJ databases">
        <title>A Varibaculum cambriense genome reconstructed from a premature infant gut community with otherwise low bacterial novelty that shifts toward anaerobic metabolism during the third week of life.</title>
        <authorList>
            <person name="Brown C.T."/>
            <person name="Sharon I."/>
            <person name="Thomas B.C."/>
            <person name="Castelle C.J."/>
            <person name="Morowitz M.J."/>
            <person name="Banfield J.F."/>
        </authorList>
    </citation>
    <scope>NUCLEOTIDE SEQUENCE</scope>
</reference>
<dbReference type="GO" id="GO:0004527">
    <property type="term" value="F:exonuclease activity"/>
    <property type="evidence" value="ECO:0007669"/>
    <property type="project" value="UniProtKB-KW"/>
</dbReference>
<keyword evidence="1" id="KW-0269">Exonuclease</keyword>
<evidence type="ECO:0000313" key="1">
    <source>
        <dbReference type="EMBL" id="ETJ39614.1"/>
    </source>
</evidence>
<proteinExistence type="predicted"/>
<organism evidence="1">
    <name type="scientific">human gut metagenome</name>
    <dbReference type="NCBI Taxonomy" id="408170"/>
    <lineage>
        <taxon>unclassified sequences</taxon>
        <taxon>metagenomes</taxon>
        <taxon>organismal metagenomes</taxon>
    </lineage>
</organism>
<keyword evidence="1" id="KW-0255">Endonuclease</keyword>
<protein>
    <submittedName>
        <fullName evidence="1">Endonuclease/exonuclease/phosphatase family protein</fullName>
    </submittedName>
</protein>
<accession>W1YEK9</accession>
<keyword evidence="1" id="KW-0378">Hydrolase</keyword>
<dbReference type="EMBL" id="AZMM01006514">
    <property type="protein sequence ID" value="ETJ39614.1"/>
    <property type="molecule type" value="Genomic_DNA"/>
</dbReference>
<feature type="non-terminal residue" evidence="1">
    <location>
        <position position="1"/>
    </location>
</feature>
<gene>
    <name evidence="1" type="ORF">Q604_UNBC06514G0001</name>
</gene>
<dbReference type="AlphaFoldDB" id="W1YEK9"/>
<keyword evidence="1" id="KW-0540">Nuclease</keyword>
<dbReference type="GO" id="GO:0004519">
    <property type="term" value="F:endonuclease activity"/>
    <property type="evidence" value="ECO:0007669"/>
    <property type="project" value="UniProtKB-KW"/>
</dbReference>
<name>W1YEK9_9ZZZZ</name>
<sequence>SRGTSHCATLAAMRWPETTAGRAPVAGGDFNEPSHLDYTIDAMYAFDHMGVTRVWETTKAFADKGLA</sequence>
<comment type="caution">
    <text evidence="1">The sequence shown here is derived from an EMBL/GenBank/DDBJ whole genome shotgun (WGS) entry which is preliminary data.</text>
</comment>